<keyword evidence="7" id="KW-0539">Nucleus</keyword>
<dbReference type="GO" id="GO:0031430">
    <property type="term" value="C:M band"/>
    <property type="evidence" value="ECO:0007669"/>
    <property type="project" value="TreeGrafter"/>
</dbReference>
<keyword evidence="4" id="KW-0963">Cytoplasm</keyword>
<evidence type="ECO:0000259" key="10">
    <source>
        <dbReference type="PROSITE" id="PS50835"/>
    </source>
</evidence>
<name>A0A1D2NG87_ORCCI</name>
<feature type="compositionally biased region" description="Polar residues" evidence="9">
    <location>
        <begin position="109"/>
        <end position="151"/>
    </location>
</feature>
<keyword evidence="13" id="KW-1185">Reference proteome</keyword>
<evidence type="ECO:0000256" key="3">
    <source>
        <dbReference type="ARBA" id="ARBA00006692"/>
    </source>
</evidence>
<dbReference type="Proteomes" id="UP000094527">
    <property type="component" value="Unassembled WGS sequence"/>
</dbReference>
<evidence type="ECO:0000313" key="12">
    <source>
        <dbReference type="EMBL" id="ODN04242.1"/>
    </source>
</evidence>
<dbReference type="PRINTS" id="PR00014">
    <property type="entry name" value="FNTYPEIII"/>
</dbReference>
<dbReference type="PROSITE" id="PS50853">
    <property type="entry name" value="FN3"/>
    <property type="match status" value="5"/>
</dbReference>
<dbReference type="GO" id="GO:0045214">
    <property type="term" value="P:sarcomere organization"/>
    <property type="evidence" value="ECO:0007669"/>
    <property type="project" value="TreeGrafter"/>
</dbReference>
<dbReference type="Gene3D" id="2.60.40.10">
    <property type="entry name" value="Immunoglobulins"/>
    <property type="match status" value="9"/>
</dbReference>
<dbReference type="PANTHER" id="PTHR13817:SF151">
    <property type="entry name" value="TITIN"/>
    <property type="match status" value="1"/>
</dbReference>
<organism evidence="12 13">
    <name type="scientific">Orchesella cincta</name>
    <name type="common">Springtail</name>
    <name type="synonym">Podura cincta</name>
    <dbReference type="NCBI Taxonomy" id="48709"/>
    <lineage>
        <taxon>Eukaryota</taxon>
        <taxon>Metazoa</taxon>
        <taxon>Ecdysozoa</taxon>
        <taxon>Arthropoda</taxon>
        <taxon>Hexapoda</taxon>
        <taxon>Collembola</taxon>
        <taxon>Entomobryomorpha</taxon>
        <taxon>Entomobryoidea</taxon>
        <taxon>Orchesellidae</taxon>
        <taxon>Orchesellinae</taxon>
        <taxon>Orchesella</taxon>
    </lineage>
</organism>
<gene>
    <name evidence="12" type="ORF">Ocin01_02443</name>
</gene>
<dbReference type="SUPFAM" id="SSF49265">
    <property type="entry name" value="Fibronectin type III"/>
    <property type="match status" value="3"/>
</dbReference>
<feature type="domain" description="Ig-like" evidence="10">
    <location>
        <begin position="547"/>
        <end position="634"/>
    </location>
</feature>
<protein>
    <submittedName>
        <fullName evidence="12">Titin</fullName>
    </submittedName>
</protein>
<evidence type="ECO:0000256" key="2">
    <source>
        <dbReference type="ARBA" id="ARBA00004496"/>
    </source>
</evidence>
<sequence>MLAVEIQEVIEEVEERPLKTASLHEGQVEFEEQSLEIREVQPEESVKEIKPTERRVSVGRQTITESKSVEISEVQEVEVGGELKQPRRASKSKASVAVSPQKSVEISEVQPNVSTGEMSDFTTQPQSADSKLVTSESRTTQVVQVHESTGEFSGKFKPTASGRGQSPNARSRRASEKFEQNVFKTAEESVVKVDQAPEEEITVKPKRKVQTPKPEDEDDVNEVVTLKPKKKVEKPKDDVEAGFTIPKPQEPEDVEGSSRSSEEEGEDVEETVTLKPKKKVEAPKDEEFSEELTIKQERKKSVEVVEETEEFTLRPKSTRIETLEDAEFTLKQEAVSMGEDTVSSDITIKKRIPFKTQDLPTESVTLKQLDQTFEDIEGDYKIKLPGRKQSVQASFEDESVELTLTDAVLPLRRPRAAAPTRLRRPSSQIKSNSYQSEEIDQDLSVKLKSQRQAYQTGLEPVTQVEIGESLELVVVIKKTNIKYEHHWFKDGKEVTQNTLVEDTSTHVRYIRRVSKTTLDESGVHTLVIGSGTSIVSQETKVVVKRKCSFSEKLTDMEVVENETALFTVILSEESSEVTWHKDGEPLKQSERIKFIKDEKLRQLVIKSVSVHDEGEYTVVILDNEKECSAEMNVVELPPELKKKLQDTEVPRGDRAYFDIELTKGDALCTEDQGVYACRIGVEEQYSGQGTLTVTEPTVYFKRKLPEFTSAEEERDIELTVEVSDETCAVTWIRNNSITVKSADRYKLVKKGTKRILRISKINKSEDHEFKCVIQSTTSETRTQIQFTTVQVSPKVLNRGELSSLIQVKQHENLDIRVEFSPGNPTAETKWIVQDSQLDFKINERDDGVSEISVYSVQNDSNLEFRAWNSCGEDKVNVAINVSPPSRPGRPQCLDKSDNSISLSWSAPESDGRDAIRNYILESRRSDSSSWSVVNSDFNIEETVFNVYGVEKSSQYVYRVTAENGVGRSPPSEESEVFTIQKSASSKLEFVEELQDVVIGGGLALRQVRGSCTFENRVAKCTLTIDEDSEASYTCVVSNKQSKISSKCRVSCRERVTLTVEEHESVEEISESSYKTRVSLGGEMNLRIRYSGYPAPDIRITRNQQEYEHAVVERKSVVIRKTVEKSDAGNYVIIARNEFSEQSVKISVTVIDESVKKPERPGPPEGPFAVLPNDREELNETLKLEWNPPLQDGGAEISKYSIEQKVQGSWSKVADVNSSMTSYCVQSVQKGFEYMFRVTAENAVGRSDPLLSVPVEIDSLKKLRLPPPLPPFDISGMTSTSFTLRWTESKKPYDVVGYLVEKREAGKKAWQKCATTETNMLDITGLKTNVSYHFRICSLSAANDCSEFVLIQDEAITIGKRITPPSPPQNLMVVAVTSRSVTIQWSPPKSTGGGELTGYIIEKKLEESSTWEKVVTLETSVTQYQISNLREKSVYVFRVFAENGVGVSQPCVSNKVVLKTHATPPSPPTAPLESRQIGVSTMIIEWGIPESDGGAPIEGYVIAIRDSKKTMWMEVGQVGADIQKLTVRELQDGHEYMLRIFARNEIGLSEALESDELIKICNAKLDPSALAEARGGLAQDDEVTTEKETPSLSLTTETHSSWMREAGMDADIRFYSRSALLRRNEYFFRIWHYAKELFK</sequence>
<evidence type="ECO:0000256" key="4">
    <source>
        <dbReference type="ARBA" id="ARBA00022490"/>
    </source>
</evidence>
<dbReference type="InterPro" id="IPR013098">
    <property type="entry name" value="Ig_I-set"/>
</dbReference>
<accession>A0A1D2NG87</accession>
<dbReference type="OrthoDB" id="2152335at2759"/>
<evidence type="ECO:0000256" key="9">
    <source>
        <dbReference type="SAM" id="MobiDB-lite"/>
    </source>
</evidence>
<dbReference type="SMART" id="SM00060">
    <property type="entry name" value="FN3"/>
    <property type="match status" value="5"/>
</dbReference>
<dbReference type="InterPro" id="IPR050964">
    <property type="entry name" value="Striated_Muscle_Regulatory"/>
</dbReference>
<feature type="compositionally biased region" description="Polar residues" evidence="9">
    <location>
        <begin position="426"/>
        <end position="435"/>
    </location>
</feature>
<dbReference type="PANTHER" id="PTHR13817">
    <property type="entry name" value="TITIN"/>
    <property type="match status" value="1"/>
</dbReference>
<comment type="subcellular location">
    <subcellularLocation>
        <location evidence="2">Cytoplasm</location>
    </subcellularLocation>
    <subcellularLocation>
        <location evidence="1">Nucleus</location>
    </subcellularLocation>
</comment>
<dbReference type="SMART" id="SM00409">
    <property type="entry name" value="IG"/>
    <property type="match status" value="5"/>
</dbReference>
<feature type="domain" description="Fibronectin type-III" evidence="11">
    <location>
        <begin position="1466"/>
        <end position="1562"/>
    </location>
</feature>
<evidence type="ECO:0000259" key="11">
    <source>
        <dbReference type="PROSITE" id="PS50853"/>
    </source>
</evidence>
<evidence type="ECO:0000256" key="6">
    <source>
        <dbReference type="ARBA" id="ARBA00023157"/>
    </source>
</evidence>
<dbReference type="CDD" id="cd00063">
    <property type="entry name" value="FN3"/>
    <property type="match status" value="5"/>
</dbReference>
<evidence type="ECO:0000256" key="5">
    <source>
        <dbReference type="ARBA" id="ARBA00022737"/>
    </source>
</evidence>
<feature type="domain" description="Fibronectin type-III" evidence="11">
    <location>
        <begin position="1162"/>
        <end position="1259"/>
    </location>
</feature>
<dbReference type="OMA" id="NEKECSA"/>
<proteinExistence type="inferred from homology"/>
<keyword evidence="5" id="KW-0677">Repeat</keyword>
<dbReference type="FunFam" id="2.60.40.10:FF:000056">
    <property type="entry name" value="twitchin isoform X4"/>
    <property type="match status" value="1"/>
</dbReference>
<dbReference type="InterPro" id="IPR003599">
    <property type="entry name" value="Ig_sub"/>
</dbReference>
<comment type="caution">
    <text evidence="12">The sequence shown here is derived from an EMBL/GenBank/DDBJ whole genome shotgun (WGS) entry which is preliminary data.</text>
</comment>
<reference evidence="12 13" key="1">
    <citation type="journal article" date="2016" name="Genome Biol. Evol.">
        <title>Gene Family Evolution Reflects Adaptation to Soil Environmental Stressors in the Genome of the Collembolan Orchesella cincta.</title>
        <authorList>
            <person name="Faddeeva-Vakhrusheva A."/>
            <person name="Derks M.F."/>
            <person name="Anvar S.Y."/>
            <person name="Agamennone V."/>
            <person name="Suring W."/>
            <person name="Smit S."/>
            <person name="van Straalen N.M."/>
            <person name="Roelofs D."/>
        </authorList>
    </citation>
    <scope>NUCLEOTIDE SEQUENCE [LARGE SCALE GENOMIC DNA]</scope>
    <source>
        <tissue evidence="12">Mixed pool</tissue>
    </source>
</reference>
<feature type="domain" description="Fibronectin type-III" evidence="11">
    <location>
        <begin position="1366"/>
        <end position="1465"/>
    </location>
</feature>
<evidence type="ECO:0000313" key="13">
    <source>
        <dbReference type="Proteomes" id="UP000094527"/>
    </source>
</evidence>
<keyword evidence="8" id="KW-0393">Immunoglobulin domain</keyword>
<dbReference type="SUPFAM" id="SSF48726">
    <property type="entry name" value="Immunoglobulin"/>
    <property type="match status" value="4"/>
</dbReference>
<dbReference type="PROSITE" id="PS50835">
    <property type="entry name" value="IG_LIKE"/>
    <property type="match status" value="2"/>
</dbReference>
<feature type="domain" description="Fibronectin type-III" evidence="11">
    <location>
        <begin position="886"/>
        <end position="982"/>
    </location>
</feature>
<feature type="compositionally biased region" description="Basic and acidic residues" evidence="9">
    <location>
        <begin position="279"/>
        <end position="292"/>
    </location>
</feature>
<comment type="similarity">
    <text evidence="3">Belongs to the protein kinase superfamily. CAMK Ser/Thr protein kinase family.</text>
</comment>
<feature type="region of interest" description="Disordered" evidence="9">
    <location>
        <begin position="415"/>
        <end position="435"/>
    </location>
</feature>
<dbReference type="InterPro" id="IPR013783">
    <property type="entry name" value="Ig-like_fold"/>
</dbReference>
<feature type="compositionally biased region" description="Basic and acidic residues" evidence="9">
    <location>
        <begin position="173"/>
        <end position="191"/>
    </location>
</feature>
<feature type="region of interest" description="Disordered" evidence="9">
    <location>
        <begin position="81"/>
        <end position="292"/>
    </location>
</feature>
<keyword evidence="6" id="KW-1015">Disulfide bond</keyword>
<dbReference type="InterPro" id="IPR007110">
    <property type="entry name" value="Ig-like_dom"/>
</dbReference>
<feature type="domain" description="Ig-like" evidence="10">
    <location>
        <begin position="696"/>
        <end position="787"/>
    </location>
</feature>
<dbReference type="InterPro" id="IPR036179">
    <property type="entry name" value="Ig-like_dom_sf"/>
</dbReference>
<feature type="compositionally biased region" description="Low complexity" evidence="9">
    <location>
        <begin position="92"/>
        <end position="104"/>
    </location>
</feature>
<evidence type="ECO:0000256" key="1">
    <source>
        <dbReference type="ARBA" id="ARBA00004123"/>
    </source>
</evidence>
<evidence type="ECO:0000256" key="8">
    <source>
        <dbReference type="ARBA" id="ARBA00023319"/>
    </source>
</evidence>
<dbReference type="STRING" id="48709.A0A1D2NG87"/>
<evidence type="ECO:0000256" key="7">
    <source>
        <dbReference type="ARBA" id="ARBA00023242"/>
    </source>
</evidence>
<dbReference type="Pfam" id="PF07679">
    <property type="entry name" value="I-set"/>
    <property type="match status" value="3"/>
</dbReference>
<feature type="domain" description="Fibronectin type-III" evidence="11">
    <location>
        <begin position="1266"/>
        <end position="1365"/>
    </location>
</feature>
<dbReference type="FunFam" id="2.60.40.10:FF:000050">
    <property type="entry name" value="Titin isoform B"/>
    <property type="match status" value="1"/>
</dbReference>
<dbReference type="InterPro" id="IPR003961">
    <property type="entry name" value="FN3_dom"/>
</dbReference>
<dbReference type="EMBL" id="LJIJ01000050">
    <property type="protein sequence ID" value="ODN04242.1"/>
    <property type="molecule type" value="Genomic_DNA"/>
</dbReference>
<dbReference type="Pfam" id="PF00041">
    <property type="entry name" value="fn3"/>
    <property type="match status" value="5"/>
</dbReference>
<dbReference type="InterPro" id="IPR036116">
    <property type="entry name" value="FN3_sf"/>
</dbReference>
<dbReference type="GO" id="GO:0005634">
    <property type="term" value="C:nucleus"/>
    <property type="evidence" value="ECO:0007669"/>
    <property type="project" value="UniProtKB-SubCell"/>
</dbReference>